<dbReference type="KEGG" id="eus:EUTSA_v10009609mg"/>
<proteinExistence type="predicted"/>
<keyword evidence="2" id="KW-0808">Transferase</keyword>
<dbReference type="eggNOG" id="KOG0867">
    <property type="taxonomic scope" value="Eukaryota"/>
</dbReference>
<keyword evidence="5" id="KW-1185">Reference proteome</keyword>
<feature type="non-terminal residue" evidence="4">
    <location>
        <position position="101"/>
    </location>
</feature>
<evidence type="ECO:0000256" key="1">
    <source>
        <dbReference type="ARBA" id="ARBA00012452"/>
    </source>
</evidence>
<accession>V4LA48</accession>
<organism evidence="4 5">
    <name type="scientific">Eutrema salsugineum</name>
    <name type="common">Saltwater cress</name>
    <name type="synonym">Sisymbrium salsugineum</name>
    <dbReference type="NCBI Taxonomy" id="72664"/>
    <lineage>
        <taxon>Eukaryota</taxon>
        <taxon>Viridiplantae</taxon>
        <taxon>Streptophyta</taxon>
        <taxon>Embryophyta</taxon>
        <taxon>Tracheophyta</taxon>
        <taxon>Spermatophyta</taxon>
        <taxon>Magnoliopsida</taxon>
        <taxon>eudicotyledons</taxon>
        <taxon>Gunneridae</taxon>
        <taxon>Pentapetalae</taxon>
        <taxon>rosids</taxon>
        <taxon>malvids</taxon>
        <taxon>Brassicales</taxon>
        <taxon>Brassicaceae</taxon>
        <taxon>Eutremeae</taxon>
        <taxon>Eutrema</taxon>
    </lineage>
</organism>
<dbReference type="PROSITE" id="PS50404">
    <property type="entry name" value="GST_NTER"/>
    <property type="match status" value="1"/>
</dbReference>
<dbReference type="InterPro" id="IPR004045">
    <property type="entry name" value="Glutathione_S-Trfase_N"/>
</dbReference>
<gene>
    <name evidence="4" type="ORF">EUTSA_v10009609mg</name>
</gene>
<name>V4LA48_EUTSA</name>
<dbReference type="Pfam" id="PF02798">
    <property type="entry name" value="GST_N"/>
    <property type="match status" value="1"/>
</dbReference>
<dbReference type="PANTHER" id="PTHR43900">
    <property type="entry name" value="GLUTATHIONE S-TRANSFERASE RHO"/>
    <property type="match status" value="1"/>
</dbReference>
<dbReference type="PANTHER" id="PTHR43900:SF60">
    <property type="entry name" value="GLUTATHIONE S-TRANSFERASE F5"/>
    <property type="match status" value="1"/>
</dbReference>
<reference evidence="4 5" key="1">
    <citation type="journal article" date="2013" name="Front. Plant Sci.">
        <title>The Reference Genome of the Halophytic Plant Eutrema salsugineum.</title>
        <authorList>
            <person name="Yang R."/>
            <person name="Jarvis D.E."/>
            <person name="Chen H."/>
            <person name="Beilstein M.A."/>
            <person name="Grimwood J."/>
            <person name="Jenkins J."/>
            <person name="Shu S."/>
            <person name="Prochnik S."/>
            <person name="Xin M."/>
            <person name="Ma C."/>
            <person name="Schmutz J."/>
            <person name="Wing R.A."/>
            <person name="Mitchell-Olds T."/>
            <person name="Schumaker K.S."/>
            <person name="Wang X."/>
        </authorList>
    </citation>
    <scope>NUCLEOTIDE SEQUENCE [LARGE SCALE GENOMIC DNA]</scope>
</reference>
<dbReference type="EC" id="2.5.1.18" evidence="1"/>
<protein>
    <recommendedName>
        <fullName evidence="1">glutathione transferase</fullName>
        <ecNumber evidence="1">2.5.1.18</ecNumber>
    </recommendedName>
</protein>
<dbReference type="GO" id="GO:0005737">
    <property type="term" value="C:cytoplasm"/>
    <property type="evidence" value="ECO:0007669"/>
    <property type="project" value="TreeGrafter"/>
</dbReference>
<dbReference type="Gramene" id="ESQ36638">
    <property type="protein sequence ID" value="ESQ36638"/>
    <property type="gene ID" value="EUTSA_v10009609mg"/>
</dbReference>
<dbReference type="EMBL" id="KI517683">
    <property type="protein sequence ID" value="ESQ36638.1"/>
    <property type="molecule type" value="Genomic_DNA"/>
</dbReference>
<dbReference type="OrthoDB" id="249703at2759"/>
<evidence type="ECO:0000259" key="3">
    <source>
        <dbReference type="PROSITE" id="PS50404"/>
    </source>
</evidence>
<dbReference type="AlphaFoldDB" id="V4LA48"/>
<dbReference type="GO" id="GO:0006749">
    <property type="term" value="P:glutathione metabolic process"/>
    <property type="evidence" value="ECO:0007669"/>
    <property type="project" value="TreeGrafter"/>
</dbReference>
<dbReference type="GO" id="GO:0043295">
    <property type="term" value="F:glutathione binding"/>
    <property type="evidence" value="ECO:0007669"/>
    <property type="project" value="TreeGrafter"/>
</dbReference>
<feature type="domain" description="GST N-terminal" evidence="3">
    <location>
        <begin position="37"/>
        <end position="101"/>
    </location>
</feature>
<evidence type="ECO:0000313" key="5">
    <source>
        <dbReference type="Proteomes" id="UP000030689"/>
    </source>
</evidence>
<dbReference type="Proteomes" id="UP000030689">
    <property type="component" value="Unassembled WGS sequence"/>
</dbReference>
<dbReference type="InterPro" id="IPR036249">
    <property type="entry name" value="Thioredoxin-like_sf"/>
</dbReference>
<dbReference type="GO" id="GO:0004364">
    <property type="term" value="F:glutathione transferase activity"/>
    <property type="evidence" value="ECO:0007669"/>
    <property type="project" value="UniProtKB-EC"/>
</dbReference>
<dbReference type="Gene3D" id="3.40.30.10">
    <property type="entry name" value="Glutaredoxin"/>
    <property type="match status" value="1"/>
</dbReference>
<dbReference type="SUPFAM" id="SSF52833">
    <property type="entry name" value="Thioredoxin-like"/>
    <property type="match status" value="1"/>
</dbReference>
<sequence length="101" mass="11608">MGVNASNEPTSCYHSCNQTFESRHQCYKRCEELAHKDGYKIYGYPYSTNTRRVLAVLHEKGLSYDPITIDLKAGDQKKPRFLSLNRFGQVPVFLDGNFKLT</sequence>
<evidence type="ECO:0000256" key="2">
    <source>
        <dbReference type="ARBA" id="ARBA00022679"/>
    </source>
</evidence>
<evidence type="ECO:0000313" key="4">
    <source>
        <dbReference type="EMBL" id="ESQ36638.1"/>
    </source>
</evidence>
<dbReference type="STRING" id="72664.V4LA48"/>